<sequence>MAQKIIGLFTSRQQAEEAVKTLRQDQFAGEISIVAKDKQQGQQNNPEVEDTNYRVESNEYRQKYSDSGFNTETSANKDSELSFEDQNLTDGTLTGGALGGLAGLAVGAGALVIPGLGPIIAAGPMAGILTGALTGGVAGGLVDYGIPEERSKHYESKVQEGHILVILESNDTEDAASIMREKGAQDVESH</sequence>
<evidence type="ECO:0008006" key="3">
    <source>
        <dbReference type="Google" id="ProtNLM"/>
    </source>
</evidence>
<dbReference type="AlphaFoldDB" id="A0AAU8HQD1"/>
<organism evidence="2">
    <name type="scientific">Proteinivorax hydrogeniformans</name>
    <dbReference type="NCBI Taxonomy" id="1826727"/>
    <lineage>
        <taxon>Bacteria</taxon>
        <taxon>Bacillati</taxon>
        <taxon>Bacillota</taxon>
        <taxon>Clostridia</taxon>
        <taxon>Eubacteriales</taxon>
        <taxon>Proteinivoracaceae</taxon>
        <taxon>Proteinivorax</taxon>
    </lineage>
</organism>
<dbReference type="PANTHER" id="PTHR36109">
    <property type="entry name" value="MEMBRANE PROTEIN-RELATED"/>
    <property type="match status" value="1"/>
</dbReference>
<reference evidence="2" key="1">
    <citation type="journal article" date="2018" name="Antonie Van Leeuwenhoek">
        <title>Proteinivorax hydrogeniformans sp. nov., an anaerobic, haloalkaliphilic bacterium fermenting proteinaceous compounds with high hydrogen production.</title>
        <authorList>
            <person name="Boltyanskaya Y."/>
            <person name="Detkova E."/>
            <person name="Pimenov N."/>
            <person name="Kevbrin V."/>
        </authorList>
    </citation>
    <scope>NUCLEOTIDE SEQUENCE</scope>
    <source>
        <strain evidence="2">Z-710</strain>
    </source>
</reference>
<feature type="compositionally biased region" description="Polar residues" evidence="1">
    <location>
        <begin position="65"/>
        <end position="74"/>
    </location>
</feature>
<evidence type="ECO:0000313" key="2">
    <source>
        <dbReference type="EMBL" id="XCI27461.1"/>
    </source>
</evidence>
<proteinExistence type="predicted"/>
<feature type="region of interest" description="Disordered" evidence="1">
    <location>
        <begin position="35"/>
        <end position="54"/>
    </location>
</feature>
<accession>A0AAU8HQD1</accession>
<feature type="region of interest" description="Disordered" evidence="1">
    <location>
        <begin position="62"/>
        <end position="82"/>
    </location>
</feature>
<gene>
    <name evidence="2" type="ORF">PRVXH_001361</name>
</gene>
<dbReference type="RefSeq" id="WP_353892039.1">
    <property type="nucleotide sequence ID" value="NZ_CP159485.1"/>
</dbReference>
<dbReference type="PANTHER" id="PTHR36109:SF2">
    <property type="entry name" value="MEMBRANE PROTEIN"/>
    <property type="match status" value="1"/>
</dbReference>
<protein>
    <recommendedName>
        <fullName evidence="3">Heat induced stress protein YflT</fullName>
    </recommendedName>
</protein>
<name>A0AAU8HQD1_9FIRM</name>
<reference evidence="2" key="2">
    <citation type="submission" date="2024-06" db="EMBL/GenBank/DDBJ databases">
        <authorList>
            <person name="Petrova K.O."/>
            <person name="Toshchakov S.V."/>
            <person name="Boltjanskaja Y.V."/>
            <person name="Kevbrin V.V."/>
        </authorList>
    </citation>
    <scope>NUCLEOTIDE SEQUENCE</scope>
    <source>
        <strain evidence="2">Z-710</strain>
    </source>
</reference>
<evidence type="ECO:0000256" key="1">
    <source>
        <dbReference type="SAM" id="MobiDB-lite"/>
    </source>
</evidence>
<dbReference type="EMBL" id="CP159485">
    <property type="protein sequence ID" value="XCI27461.1"/>
    <property type="molecule type" value="Genomic_DNA"/>
</dbReference>
<dbReference type="InterPro" id="IPR052948">
    <property type="entry name" value="Low_temp-induced_all0457"/>
</dbReference>